<sequence length="177" mass="19822">GKAVWAAMTEVFKQKRNLPTMPSWPSLLQVFLLTMRISLSQEDINLKFLRSLPNEWRNYTLIWRNKTDLEDQSLDDLFNSFKIYEAEVKSSSSASTSTQNIAFVSSSNNDSTNEPVSAVASVSVVSAKILVSILLNVDTLSNAVIYSFFASQSDSSQLDNDDLKQIDADDLKEIDLK</sequence>
<accession>A0A699RVC3</accession>
<reference evidence="1" key="1">
    <citation type="journal article" date="2019" name="Sci. Rep.">
        <title>Draft genome of Tanacetum cinerariifolium, the natural source of mosquito coil.</title>
        <authorList>
            <person name="Yamashiro T."/>
            <person name="Shiraishi A."/>
            <person name="Satake H."/>
            <person name="Nakayama K."/>
        </authorList>
    </citation>
    <scope>NUCLEOTIDE SEQUENCE</scope>
</reference>
<dbReference type="EMBL" id="BKCJ011116564">
    <property type="protein sequence ID" value="GFC88627.1"/>
    <property type="molecule type" value="Genomic_DNA"/>
</dbReference>
<gene>
    <name evidence="1" type="ORF">Tci_860597</name>
</gene>
<feature type="non-terminal residue" evidence="1">
    <location>
        <position position="1"/>
    </location>
</feature>
<name>A0A699RVC3_TANCI</name>
<dbReference type="AlphaFoldDB" id="A0A699RVC3"/>
<organism evidence="1">
    <name type="scientific">Tanacetum cinerariifolium</name>
    <name type="common">Dalmatian daisy</name>
    <name type="synonym">Chrysanthemum cinerariifolium</name>
    <dbReference type="NCBI Taxonomy" id="118510"/>
    <lineage>
        <taxon>Eukaryota</taxon>
        <taxon>Viridiplantae</taxon>
        <taxon>Streptophyta</taxon>
        <taxon>Embryophyta</taxon>
        <taxon>Tracheophyta</taxon>
        <taxon>Spermatophyta</taxon>
        <taxon>Magnoliopsida</taxon>
        <taxon>eudicotyledons</taxon>
        <taxon>Gunneridae</taxon>
        <taxon>Pentapetalae</taxon>
        <taxon>asterids</taxon>
        <taxon>campanulids</taxon>
        <taxon>Asterales</taxon>
        <taxon>Asteraceae</taxon>
        <taxon>Asteroideae</taxon>
        <taxon>Anthemideae</taxon>
        <taxon>Anthemidinae</taxon>
        <taxon>Tanacetum</taxon>
    </lineage>
</organism>
<protein>
    <submittedName>
        <fullName evidence="1">Uncharacterized protein</fullName>
    </submittedName>
</protein>
<evidence type="ECO:0000313" key="1">
    <source>
        <dbReference type="EMBL" id="GFC88627.1"/>
    </source>
</evidence>
<proteinExistence type="predicted"/>
<comment type="caution">
    <text evidence="1">The sequence shown here is derived from an EMBL/GenBank/DDBJ whole genome shotgun (WGS) entry which is preliminary data.</text>
</comment>